<dbReference type="InterPro" id="IPR020846">
    <property type="entry name" value="MFS_dom"/>
</dbReference>
<keyword evidence="2" id="KW-1003">Cell membrane</keyword>
<dbReference type="PANTHER" id="PTHR23513">
    <property type="entry name" value="INTEGRAL MEMBRANE EFFLUX PROTEIN-RELATED"/>
    <property type="match status" value="1"/>
</dbReference>
<keyword evidence="3 6" id="KW-0812">Transmembrane</keyword>
<evidence type="ECO:0000256" key="6">
    <source>
        <dbReference type="SAM" id="Phobius"/>
    </source>
</evidence>
<feature type="transmembrane region" description="Helical" evidence="6">
    <location>
        <begin position="347"/>
        <end position="370"/>
    </location>
</feature>
<comment type="caution">
    <text evidence="8">The sequence shown here is derived from an EMBL/GenBank/DDBJ whole genome shotgun (WGS) entry which is preliminary data.</text>
</comment>
<keyword evidence="5 6" id="KW-0472">Membrane</keyword>
<organism evidence="8 9">
    <name type="scientific">Dietzia maris</name>
    <dbReference type="NCBI Taxonomy" id="37915"/>
    <lineage>
        <taxon>Bacteria</taxon>
        <taxon>Bacillati</taxon>
        <taxon>Actinomycetota</taxon>
        <taxon>Actinomycetes</taxon>
        <taxon>Mycobacteriales</taxon>
        <taxon>Dietziaceae</taxon>
        <taxon>Dietzia</taxon>
    </lineage>
</organism>
<feature type="transmembrane region" description="Helical" evidence="6">
    <location>
        <begin position="218"/>
        <end position="240"/>
    </location>
</feature>
<dbReference type="Proteomes" id="UP001172702">
    <property type="component" value="Unassembled WGS sequence"/>
</dbReference>
<reference evidence="8 9" key="1">
    <citation type="submission" date="2023-07" db="EMBL/GenBank/DDBJ databases">
        <title>Strategy for survival of the halotoleranting strain Dietzia MX2 from the Yakshinskoe mineral salts deposit.</title>
        <authorList>
            <person name="Kharitonova M.A."/>
            <person name="Kupriyanova-Ashina F.G."/>
            <person name="Shakirov T.R."/>
            <person name="Vafina M.S."/>
            <person name="Ilinskaya O.N."/>
        </authorList>
    </citation>
    <scope>NUCLEOTIDE SEQUENCE [LARGE SCALE GENOMIC DNA]</scope>
    <source>
        <strain evidence="8 9">MX2</strain>
    </source>
</reference>
<keyword evidence="9" id="KW-1185">Reference proteome</keyword>
<protein>
    <submittedName>
        <fullName evidence="8">MFS transporter</fullName>
    </submittedName>
</protein>
<evidence type="ECO:0000256" key="5">
    <source>
        <dbReference type="ARBA" id="ARBA00023136"/>
    </source>
</evidence>
<proteinExistence type="predicted"/>
<feature type="transmembrane region" description="Helical" evidence="6">
    <location>
        <begin position="14"/>
        <end position="37"/>
    </location>
</feature>
<keyword evidence="4 6" id="KW-1133">Transmembrane helix</keyword>
<comment type="subcellular location">
    <subcellularLocation>
        <location evidence="1">Cell membrane</location>
        <topology evidence="1">Multi-pass membrane protein</topology>
    </subcellularLocation>
</comment>
<evidence type="ECO:0000256" key="3">
    <source>
        <dbReference type="ARBA" id="ARBA00022692"/>
    </source>
</evidence>
<dbReference type="InterPro" id="IPR036259">
    <property type="entry name" value="MFS_trans_sf"/>
</dbReference>
<evidence type="ECO:0000256" key="2">
    <source>
        <dbReference type="ARBA" id="ARBA00022475"/>
    </source>
</evidence>
<evidence type="ECO:0000256" key="1">
    <source>
        <dbReference type="ARBA" id="ARBA00004651"/>
    </source>
</evidence>
<dbReference type="InterPro" id="IPR011701">
    <property type="entry name" value="MFS"/>
</dbReference>
<accession>A0ABT8GXQ2</accession>
<dbReference type="PROSITE" id="PS50850">
    <property type="entry name" value="MFS"/>
    <property type="match status" value="1"/>
</dbReference>
<dbReference type="Pfam" id="PF07690">
    <property type="entry name" value="MFS_1"/>
    <property type="match status" value="1"/>
</dbReference>
<feature type="transmembrane region" description="Helical" evidence="6">
    <location>
        <begin position="165"/>
        <end position="184"/>
    </location>
</feature>
<feature type="domain" description="Major facilitator superfamily (MFS) profile" evidence="7">
    <location>
        <begin position="1"/>
        <end position="401"/>
    </location>
</feature>
<evidence type="ECO:0000259" key="7">
    <source>
        <dbReference type="PROSITE" id="PS50850"/>
    </source>
</evidence>
<feature type="transmembrane region" description="Helical" evidence="6">
    <location>
        <begin position="314"/>
        <end position="335"/>
    </location>
</feature>
<name>A0ABT8GXQ2_9ACTN</name>
<gene>
    <name evidence="8" type="ORF">QYF62_02845</name>
</gene>
<dbReference type="SUPFAM" id="SSF103473">
    <property type="entry name" value="MFS general substrate transporter"/>
    <property type="match status" value="1"/>
</dbReference>
<feature type="transmembrane region" description="Helical" evidence="6">
    <location>
        <begin position="282"/>
        <end position="302"/>
    </location>
</feature>
<evidence type="ECO:0000313" key="9">
    <source>
        <dbReference type="Proteomes" id="UP001172702"/>
    </source>
</evidence>
<evidence type="ECO:0000313" key="8">
    <source>
        <dbReference type="EMBL" id="MDN4504999.1"/>
    </source>
</evidence>
<dbReference type="CDD" id="cd06173">
    <property type="entry name" value="MFS_MefA_like"/>
    <property type="match status" value="1"/>
</dbReference>
<dbReference type="RefSeq" id="WP_268100068.1">
    <property type="nucleotide sequence ID" value="NZ_JAUHTB010000002.1"/>
</dbReference>
<evidence type="ECO:0000256" key="4">
    <source>
        <dbReference type="ARBA" id="ARBA00022989"/>
    </source>
</evidence>
<dbReference type="PANTHER" id="PTHR23513:SF17">
    <property type="entry name" value="MEMBRANE PROTEIN"/>
    <property type="match status" value="1"/>
</dbReference>
<dbReference type="Gene3D" id="1.20.1250.20">
    <property type="entry name" value="MFS general substrate transporter like domains"/>
    <property type="match status" value="1"/>
</dbReference>
<feature type="transmembrane region" description="Helical" evidence="6">
    <location>
        <begin position="376"/>
        <end position="393"/>
    </location>
</feature>
<feature type="transmembrane region" description="Helical" evidence="6">
    <location>
        <begin position="43"/>
        <end position="66"/>
    </location>
</feature>
<feature type="transmembrane region" description="Helical" evidence="6">
    <location>
        <begin position="252"/>
        <end position="270"/>
    </location>
</feature>
<dbReference type="EMBL" id="JAUHTB010000002">
    <property type="protein sequence ID" value="MDN4504999.1"/>
    <property type="molecule type" value="Genomic_DNA"/>
</dbReference>
<sequence>MSASPFAVRTYRHLFGAQLVALSGTGLATVALGLLAFELAGTRAAGVLATALTIKMVTYVVIAPVAGAYADRLDRRRMLVALDLVRASVVLALPFVDHIWQVYLLVAILQSASAAFTPTFQAALPDVLPREEQYTRALSYSQLASTLETLLSPLIAAVVMSFIDFHWLFAATAVGFAISAGLVVTSRVPDVTERSDHRIAHRILVGVRIFAATPRLRGVMGLNLAVASAGAIVMVNTVNLVREHLARPDSDVAWLLTAHGAGVLAVAVFIPRLLSRFGERTVMCTGAMALTCGAAATVVFAVTGGGTEPWPVLLAIWALIGLGTGAVLTPIGTVLRRSSSPADRPALFAAQFSLSHACWLITYPIAGWVATTTGYTLTWSILAALAALGALAASRLWPAGDPLVVEHHHPFEMAEPAHVAGAILTGSGYTHSHELVIDHLHPHWPSRQPPVAS</sequence>